<dbReference type="InterPro" id="IPR007052">
    <property type="entry name" value="CS_dom"/>
</dbReference>
<dbReference type="PANTHER" id="PTHR12967">
    <property type="entry name" value="PROTEIN SHQ1 HOMOLOG"/>
    <property type="match status" value="1"/>
</dbReference>
<proteinExistence type="inferred from homology"/>
<dbReference type="PANTHER" id="PTHR12967:SF0">
    <property type="entry name" value="PROTEIN SHQ1 HOMOLOG"/>
    <property type="match status" value="1"/>
</dbReference>
<protein>
    <recommendedName>
        <fullName evidence="2">Protein SHQ1 homolog</fullName>
    </recommendedName>
</protein>
<evidence type="ECO:0000256" key="2">
    <source>
        <dbReference type="ARBA" id="ARBA00013750"/>
    </source>
</evidence>
<feature type="compositionally biased region" description="Basic and acidic residues" evidence="3">
    <location>
        <begin position="268"/>
        <end position="277"/>
    </location>
</feature>
<dbReference type="InterPro" id="IPR039742">
    <property type="entry name" value="Shq1"/>
</dbReference>
<dbReference type="GO" id="GO:0000493">
    <property type="term" value="P:box H/ACA snoRNP assembly"/>
    <property type="evidence" value="ECO:0007669"/>
    <property type="project" value="InterPro"/>
</dbReference>
<dbReference type="InterPro" id="IPR007009">
    <property type="entry name" value="Shq1_C"/>
</dbReference>
<accession>A0A8J2P7N0</accession>
<dbReference type="OrthoDB" id="73639at2759"/>
<feature type="domain" description="CS" evidence="4">
    <location>
        <begin position="77"/>
        <end position="165"/>
    </location>
</feature>
<keyword evidence="6" id="KW-1185">Reference proteome</keyword>
<evidence type="ECO:0000313" key="6">
    <source>
        <dbReference type="Proteomes" id="UP000708208"/>
    </source>
</evidence>
<evidence type="ECO:0000256" key="1">
    <source>
        <dbReference type="ARBA" id="ARBA00005607"/>
    </source>
</evidence>
<gene>
    <name evidence="5" type="ORF">AFUS01_LOCUS16088</name>
</gene>
<comment type="similarity">
    <text evidence="1">Belongs to the SHQ1 family.</text>
</comment>
<dbReference type="AlphaFoldDB" id="A0A8J2P7N0"/>
<dbReference type="GO" id="GO:0005737">
    <property type="term" value="C:cytoplasm"/>
    <property type="evidence" value="ECO:0007669"/>
    <property type="project" value="TreeGrafter"/>
</dbReference>
<dbReference type="Proteomes" id="UP000708208">
    <property type="component" value="Unassembled WGS sequence"/>
</dbReference>
<dbReference type="Pfam" id="PF04925">
    <property type="entry name" value="SHQ1"/>
    <property type="match status" value="1"/>
</dbReference>
<evidence type="ECO:0000313" key="5">
    <source>
        <dbReference type="EMBL" id="CAG7727236.1"/>
    </source>
</evidence>
<feature type="region of interest" description="Disordered" evidence="3">
    <location>
        <begin position="258"/>
        <end position="277"/>
    </location>
</feature>
<comment type="caution">
    <text evidence="5">The sequence shown here is derived from an EMBL/GenBank/DDBJ whole genome shotgun (WGS) entry which is preliminary data.</text>
</comment>
<evidence type="ECO:0000259" key="4">
    <source>
        <dbReference type="PROSITE" id="PS51203"/>
    </source>
</evidence>
<dbReference type="CDD" id="cd06463">
    <property type="entry name" value="p23_like"/>
    <property type="match status" value="1"/>
</dbReference>
<name>A0A8J2P7N0_9HEXA</name>
<dbReference type="GO" id="GO:0051082">
    <property type="term" value="F:unfolded protein binding"/>
    <property type="evidence" value="ECO:0007669"/>
    <property type="project" value="TreeGrafter"/>
</dbReference>
<evidence type="ECO:0000256" key="3">
    <source>
        <dbReference type="SAM" id="MobiDB-lite"/>
    </source>
</evidence>
<sequence>MFMSTEETTGAAMDASPNGYNIEYFGFLLALGFEADTETVSLSGGKLRRKRTILNTYKHCTYSHSTCYKAAEFNVPLSTIIQTLEQTEAQLIINIIAPYTNVKDTEIHVNEDDFRFFSTPYYLRLNLPGKVEETDNSSAKYLVDSNSFVVTLDKMTSGEFFEGLDMLTTMLQPRTVKKSKPLIEVLSSETNEDAEDEEDEDDDYEFDENAWMTEQKMEEETPSEALLQKYHYGFANLHTGLKENYEVELREIAMIRNPDSMPPSARRQSREEAEAKQFSDDQYLYDLMENHEVDRITDFEAKWEKFSPKFTDEEKELMRKLKNQKFKLDVATEKHLMLGLFDLIFSYNYDLKVNEGKHCVESAWNISRLSATLSWFDIFETVEEVVRSVMRRSLCYPLYRNWNLSLRVLKHTVWVFKQGQIAILKCLLSTHRIFSKRSPYYLLNQLYIDQYCTWIQFKADSDFHTLISAFEKATNRLTKNDVNLDLIELETAAMIVEDEEMNEDVTSQIKKISV</sequence>
<dbReference type="PROSITE" id="PS51203">
    <property type="entry name" value="CS"/>
    <property type="match status" value="1"/>
</dbReference>
<organism evidence="5 6">
    <name type="scientific">Allacma fusca</name>
    <dbReference type="NCBI Taxonomy" id="39272"/>
    <lineage>
        <taxon>Eukaryota</taxon>
        <taxon>Metazoa</taxon>
        <taxon>Ecdysozoa</taxon>
        <taxon>Arthropoda</taxon>
        <taxon>Hexapoda</taxon>
        <taxon>Collembola</taxon>
        <taxon>Symphypleona</taxon>
        <taxon>Sminthuridae</taxon>
        <taxon>Allacma</taxon>
    </lineage>
</organism>
<reference evidence="5" key="1">
    <citation type="submission" date="2021-06" db="EMBL/GenBank/DDBJ databases">
        <authorList>
            <person name="Hodson N. C."/>
            <person name="Mongue J. A."/>
            <person name="Jaron S. K."/>
        </authorList>
    </citation>
    <scope>NUCLEOTIDE SEQUENCE</scope>
</reference>
<dbReference type="GO" id="GO:0005654">
    <property type="term" value="C:nucleoplasm"/>
    <property type="evidence" value="ECO:0007669"/>
    <property type="project" value="TreeGrafter"/>
</dbReference>
<dbReference type="InterPro" id="IPR048696">
    <property type="entry name" value="SHQ1-like_CS"/>
</dbReference>
<dbReference type="Pfam" id="PF21413">
    <property type="entry name" value="SHQ1-like_CS"/>
    <property type="match status" value="1"/>
</dbReference>
<dbReference type="EMBL" id="CAJVCH010145553">
    <property type="protein sequence ID" value="CAG7727236.1"/>
    <property type="molecule type" value="Genomic_DNA"/>
</dbReference>